<protein>
    <submittedName>
        <fullName evidence="1">ChbG/HpnK family deacetylase</fullName>
    </submittedName>
</protein>
<dbReference type="PANTHER" id="PTHR31609:SF1">
    <property type="entry name" value="CARBOHYDRATE DEACETYLASE"/>
    <property type="match status" value="1"/>
</dbReference>
<name>A0ABX8Q8S3_PSECO</name>
<reference evidence="1 2" key="1">
    <citation type="journal article" date="2021" name="Microorganisms">
        <title>The Ever-Expanding Pseudomonas Genus: Description of 43 New Species and Partition of the Pseudomonas putida Group.</title>
        <authorList>
            <person name="Girard L."/>
            <person name="Lood C."/>
            <person name="Hofte M."/>
            <person name="Vandamme P."/>
            <person name="Rokni-Zadeh H."/>
            <person name="van Noort V."/>
            <person name="Lavigne R."/>
            <person name="De Mot R."/>
        </authorList>
    </citation>
    <scope>NUCLEOTIDE SEQUENCE [LARGE SCALE GENOMIC DNA]</scope>
    <source>
        <strain evidence="1 2">SWRI17</strain>
    </source>
</reference>
<evidence type="ECO:0000313" key="2">
    <source>
        <dbReference type="Proteomes" id="UP000824066"/>
    </source>
</evidence>
<dbReference type="Pfam" id="PF04794">
    <property type="entry name" value="YdjC"/>
    <property type="match status" value="1"/>
</dbReference>
<proteinExistence type="predicted"/>
<accession>A0ABX8Q8S3</accession>
<dbReference type="InterPro" id="IPR006879">
    <property type="entry name" value="YdjC-like"/>
</dbReference>
<organism evidence="1 2">
    <name type="scientific">Pseudomonas canavaninivorans</name>
    <dbReference type="NCBI Taxonomy" id="2842348"/>
    <lineage>
        <taxon>Bacteria</taxon>
        <taxon>Pseudomonadati</taxon>
        <taxon>Pseudomonadota</taxon>
        <taxon>Gammaproteobacteria</taxon>
        <taxon>Pseudomonadales</taxon>
        <taxon>Pseudomonadaceae</taxon>
        <taxon>Pseudomonas</taxon>
    </lineage>
</organism>
<dbReference type="PANTHER" id="PTHR31609">
    <property type="entry name" value="YDJC DEACETYLASE FAMILY MEMBER"/>
    <property type="match status" value="1"/>
</dbReference>
<keyword evidence="2" id="KW-1185">Reference proteome</keyword>
<dbReference type="Proteomes" id="UP000824066">
    <property type="component" value="Chromosome"/>
</dbReference>
<gene>
    <name evidence="1" type="ORF">KSS97_19585</name>
</gene>
<sequence>MPRQVIVNADDFGLSHSENDLILRAFEAGVISSATAMANMPGFDQACELSRHPLLEGRVGLHFNLSYGPPLSQAIRSRKRFCNAAGEFDLNLSRYCLRLGSRDLAAVEEELQAQWQHCLDRGLRPSHLDSHQHVHNIWPVGELVARFAARHGVPVRLARNLGANLSVPKRIFKTLFNHRLRRLCGATADYVCTPADLDHAAPPGHGSLEVIVHPLELDGDFGDASLLPGNSLTQVLHQRLAGVPKVGYGENGRRFVLVDVGVTPPEPS</sequence>
<dbReference type="EMBL" id="CP077080">
    <property type="protein sequence ID" value="QXI51731.1"/>
    <property type="molecule type" value="Genomic_DNA"/>
</dbReference>
<dbReference type="RefSeq" id="WP_217859949.1">
    <property type="nucleotide sequence ID" value="NZ_CP077080.1"/>
</dbReference>
<evidence type="ECO:0000313" key="1">
    <source>
        <dbReference type="EMBL" id="QXI51731.1"/>
    </source>
</evidence>